<evidence type="ECO:0000313" key="2">
    <source>
        <dbReference type="EMBL" id="MDQ1031386.1"/>
    </source>
</evidence>
<name>A0ABU0T6H6_9ACTN</name>
<reference evidence="2 3" key="1">
    <citation type="submission" date="2023-07" db="EMBL/GenBank/DDBJ databases">
        <title>Comparative genomics of wheat-associated soil bacteria to identify genetic determinants of phenazine resistance.</title>
        <authorList>
            <person name="Mouncey N."/>
        </authorList>
    </citation>
    <scope>NUCLEOTIDE SEQUENCE [LARGE SCALE GENOMIC DNA]</scope>
    <source>
        <strain evidence="2 3">V2I4</strain>
    </source>
</reference>
<gene>
    <name evidence="2" type="ORF">QF035_008968</name>
</gene>
<sequence length="277" mass="30490">MSERVLTLPDSTDQFVVTDRPQLTLTDRYRMLPDGMDHTLFVVVRAHQVRTGDVVASFFTDGPGIRYAQHVQEPFTAHPSAFGICPAQCGKCEDAHANGASADRHLCLDPADDYADCVIDFRNTPVAIIPADTAAHFPPLDSVPPLPDLFALDHEHGPYEALPVSRTWGPWQAISVTRTTAEQITDDLPLTHAGRHLTCRWLDDALLIASDPCLRTEPGSPGRIIQPDADGRYRIGGLWPWEEWPDEDEDPEGDPAEPNSTGEPDNAAAETATIRER</sequence>
<evidence type="ECO:0000313" key="3">
    <source>
        <dbReference type="Proteomes" id="UP001230328"/>
    </source>
</evidence>
<feature type="region of interest" description="Disordered" evidence="1">
    <location>
        <begin position="236"/>
        <end position="277"/>
    </location>
</feature>
<dbReference type="EMBL" id="JAUSZI010000002">
    <property type="protein sequence ID" value="MDQ1031386.1"/>
    <property type="molecule type" value="Genomic_DNA"/>
</dbReference>
<dbReference type="RefSeq" id="WP_307527485.1">
    <property type="nucleotide sequence ID" value="NZ_JAUSZI010000002.1"/>
</dbReference>
<evidence type="ECO:0000256" key="1">
    <source>
        <dbReference type="SAM" id="MobiDB-lite"/>
    </source>
</evidence>
<comment type="caution">
    <text evidence="2">The sequence shown here is derived from an EMBL/GenBank/DDBJ whole genome shotgun (WGS) entry which is preliminary data.</text>
</comment>
<organism evidence="2 3">
    <name type="scientific">Streptomyces umbrinus</name>
    <dbReference type="NCBI Taxonomy" id="67370"/>
    <lineage>
        <taxon>Bacteria</taxon>
        <taxon>Bacillati</taxon>
        <taxon>Actinomycetota</taxon>
        <taxon>Actinomycetes</taxon>
        <taxon>Kitasatosporales</taxon>
        <taxon>Streptomycetaceae</taxon>
        <taxon>Streptomyces</taxon>
        <taxon>Streptomyces phaeochromogenes group</taxon>
    </lineage>
</organism>
<protein>
    <submittedName>
        <fullName evidence="2">Uncharacterized protein</fullName>
    </submittedName>
</protein>
<proteinExistence type="predicted"/>
<feature type="compositionally biased region" description="Acidic residues" evidence="1">
    <location>
        <begin position="243"/>
        <end position="255"/>
    </location>
</feature>
<keyword evidence="3" id="KW-1185">Reference proteome</keyword>
<dbReference type="Proteomes" id="UP001230328">
    <property type="component" value="Unassembled WGS sequence"/>
</dbReference>
<accession>A0ABU0T6H6</accession>